<evidence type="ECO:0000313" key="3">
    <source>
        <dbReference type="Proteomes" id="UP000076408"/>
    </source>
</evidence>
<evidence type="ECO:0000259" key="1">
    <source>
        <dbReference type="Pfam" id="PF16043"/>
    </source>
</evidence>
<dbReference type="EnsemblMetazoa" id="ASTEI11269-RA">
    <property type="protein sequence ID" value="ASTEI11269-PA"/>
    <property type="gene ID" value="ASTEI11269"/>
</dbReference>
<proteinExistence type="predicted"/>
<feature type="domain" description="DUF4795" evidence="1">
    <location>
        <begin position="112"/>
        <end position="269"/>
    </location>
</feature>
<reference evidence="2" key="2">
    <citation type="submission" date="2020-05" db="UniProtKB">
        <authorList>
            <consortium name="EnsemblMetazoa"/>
        </authorList>
    </citation>
    <scope>IDENTIFICATION</scope>
    <source>
        <strain evidence="2">Indian</strain>
    </source>
</reference>
<dbReference type="VEuPathDB" id="VectorBase:ASTE005011"/>
<dbReference type="Proteomes" id="UP000076408">
    <property type="component" value="Unassembled WGS sequence"/>
</dbReference>
<reference evidence="3" key="1">
    <citation type="journal article" date="2014" name="Genome Biol.">
        <title>Genome analysis of a major urban malaria vector mosquito, Anopheles stephensi.</title>
        <authorList>
            <person name="Jiang X."/>
            <person name="Peery A."/>
            <person name="Hall A.B."/>
            <person name="Sharma A."/>
            <person name="Chen X.G."/>
            <person name="Waterhouse R.M."/>
            <person name="Komissarov A."/>
            <person name="Riehle M.M."/>
            <person name="Shouche Y."/>
            <person name="Sharakhova M.V."/>
            <person name="Lawson D."/>
            <person name="Pakpour N."/>
            <person name="Arensburger P."/>
            <person name="Davidson V.L."/>
            <person name="Eiglmeier K."/>
            <person name="Emrich S."/>
            <person name="George P."/>
            <person name="Kennedy R.C."/>
            <person name="Mane S.P."/>
            <person name="Maslen G."/>
            <person name="Oringanje C."/>
            <person name="Qi Y."/>
            <person name="Settlage R."/>
            <person name="Tojo M."/>
            <person name="Tubio J.M."/>
            <person name="Unger M.F."/>
            <person name="Wang B."/>
            <person name="Vernick K.D."/>
            <person name="Ribeiro J.M."/>
            <person name="James A.A."/>
            <person name="Michel K."/>
            <person name="Riehle M.A."/>
            <person name="Luckhart S."/>
            <person name="Sharakhov I.V."/>
            <person name="Tu Z."/>
        </authorList>
    </citation>
    <scope>NUCLEOTIDE SEQUENCE [LARGE SCALE GENOMIC DNA]</scope>
    <source>
        <strain evidence="3">Indian</strain>
    </source>
</reference>
<evidence type="ECO:0000313" key="2">
    <source>
        <dbReference type="EnsemblMetazoa" id="ASTEI11269-PA"/>
    </source>
</evidence>
<dbReference type="InterPro" id="IPR032013">
    <property type="entry name" value="DUF4795"/>
</dbReference>
<accession>A0A182YS33</accession>
<dbReference type="VEuPathDB" id="VectorBase:ASTEI11269"/>
<dbReference type="Pfam" id="PF16043">
    <property type="entry name" value="DUF4795"/>
    <property type="match status" value="1"/>
</dbReference>
<protein>
    <recommendedName>
        <fullName evidence="1">DUF4795 domain-containing protein</fullName>
    </recommendedName>
</protein>
<keyword evidence="3" id="KW-1185">Reference proteome</keyword>
<organism evidence="2 3">
    <name type="scientific">Anopheles stephensi</name>
    <name type="common">Indo-Pakistan malaria mosquito</name>
    <dbReference type="NCBI Taxonomy" id="30069"/>
    <lineage>
        <taxon>Eukaryota</taxon>
        <taxon>Metazoa</taxon>
        <taxon>Ecdysozoa</taxon>
        <taxon>Arthropoda</taxon>
        <taxon>Hexapoda</taxon>
        <taxon>Insecta</taxon>
        <taxon>Pterygota</taxon>
        <taxon>Neoptera</taxon>
        <taxon>Endopterygota</taxon>
        <taxon>Diptera</taxon>
        <taxon>Nematocera</taxon>
        <taxon>Culicoidea</taxon>
        <taxon>Culicidae</taxon>
        <taxon>Anophelinae</taxon>
        <taxon>Anopheles</taxon>
    </lineage>
</organism>
<sequence length="353" mass="39017">MLQPTSAGVKSPAGSVGKKALPSASVSAKERSTQTANEFEAILEGCRSHLEAVKEEILALKARCQSQHEDVLKLAGGLDNLSYRVGSQEPKVEKLETDTHCLGMLVSDYEVNFQRIAKHLERHDAKVQEFERAFQRMDKDRDALRADLRSTNEQVSYLATVKADKVDVQTELNRRALVTDMQQRVPYSAFNETGRELTRTITQLREELHDVDQNLKTVQYELVKGLNAKASAQDVSQIRKQLVGALSRWQKIEKDHQASVVVMGDTSSAAVAANCGGTSSDTSKCLTCGIQTTLEGSQPLVPAKFIPVNRIRHGTRNAGGLHTKCVPPEKVFRTGSLGVVKKDEKRADQHWKS</sequence>
<name>A0A182YS33_ANOST</name>
<dbReference type="OMA" id="CQSQHED"/>
<dbReference type="AlphaFoldDB" id="A0A182YS33"/>